<accession>A0ABT8YGG1</accession>
<comment type="caution">
    <text evidence="2">The sequence shown here is derived from an EMBL/GenBank/DDBJ whole genome shotgun (WGS) entry which is preliminary data.</text>
</comment>
<evidence type="ECO:0000313" key="3">
    <source>
        <dbReference type="Proteomes" id="UP001174932"/>
    </source>
</evidence>
<dbReference type="Pfam" id="PF16998">
    <property type="entry name" value="17kDa_Anti_2"/>
    <property type="match status" value="1"/>
</dbReference>
<proteinExistence type="predicted"/>
<dbReference type="Proteomes" id="UP001174932">
    <property type="component" value="Unassembled WGS sequence"/>
</dbReference>
<reference evidence="2" key="2">
    <citation type="submission" date="2023-07" db="EMBL/GenBank/DDBJ databases">
        <authorList>
            <person name="Shen H."/>
        </authorList>
    </citation>
    <scope>NUCLEOTIDE SEQUENCE</scope>
    <source>
        <strain evidence="2">TNR-22</strain>
    </source>
</reference>
<keyword evidence="3" id="KW-1185">Reference proteome</keyword>
<organism evidence="2 3">
    <name type="scientific">Rhizobium alvei</name>
    <dbReference type="NCBI Taxonomy" id="1132659"/>
    <lineage>
        <taxon>Bacteria</taxon>
        <taxon>Pseudomonadati</taxon>
        <taxon>Pseudomonadota</taxon>
        <taxon>Alphaproteobacteria</taxon>
        <taxon>Hyphomicrobiales</taxon>
        <taxon>Rhizobiaceae</taxon>
        <taxon>Rhizobium/Agrobacterium group</taxon>
        <taxon>Rhizobium</taxon>
    </lineage>
</organism>
<protein>
    <submittedName>
        <fullName evidence="2">RT0821/Lpp0805 family surface protein</fullName>
    </submittedName>
</protein>
<dbReference type="InterPro" id="IPR032635">
    <property type="entry name" value="Anti_2"/>
</dbReference>
<dbReference type="RefSeq" id="WP_304374639.1">
    <property type="nucleotide sequence ID" value="NZ_JAUOZU010000001.1"/>
</dbReference>
<reference evidence="2" key="1">
    <citation type="journal article" date="2015" name="Int. J. Syst. Evol. Microbiol.">
        <title>Rhizobium alvei sp. nov., isolated from a freshwater river.</title>
        <authorList>
            <person name="Sheu S.Y."/>
            <person name="Huang H.W."/>
            <person name="Young C.C."/>
            <person name="Chen W.M."/>
        </authorList>
    </citation>
    <scope>NUCLEOTIDE SEQUENCE</scope>
    <source>
        <strain evidence="2">TNR-22</strain>
    </source>
</reference>
<evidence type="ECO:0000313" key="2">
    <source>
        <dbReference type="EMBL" id="MDO6962765.1"/>
    </source>
</evidence>
<sequence length="132" mass="13749">MLVVAGGVALSGCMGGGMDIAGMDSTDKNLVTNAIATNPATASDSTSDENTIRNAVSSADLSKNAGTPIPWANRSTGSAGVINSIREENNGSYVCRLFETTRHSYRGISKFSGRACLVGSGEWQIVEFREIG</sequence>
<feature type="domain" description="Surface antigen" evidence="1">
    <location>
        <begin position="18"/>
        <end position="130"/>
    </location>
</feature>
<gene>
    <name evidence="2" type="ORF">Q4481_02280</name>
</gene>
<dbReference type="EMBL" id="JAUOZU010000001">
    <property type="protein sequence ID" value="MDO6962765.1"/>
    <property type="molecule type" value="Genomic_DNA"/>
</dbReference>
<evidence type="ECO:0000259" key="1">
    <source>
        <dbReference type="Pfam" id="PF16998"/>
    </source>
</evidence>
<name>A0ABT8YGG1_9HYPH</name>